<accession>A0AA39XUU7</accession>
<gene>
    <name evidence="1" type="ORF">B0T16DRAFT_393085</name>
</gene>
<proteinExistence type="predicted"/>
<dbReference type="AlphaFoldDB" id="A0AA39XUU7"/>
<keyword evidence="2" id="KW-1185">Reference proteome</keyword>
<dbReference type="SUPFAM" id="SSF48576">
    <property type="entry name" value="Terpenoid synthases"/>
    <property type="match status" value="2"/>
</dbReference>
<comment type="caution">
    <text evidence="1">The sequence shown here is derived from an EMBL/GenBank/DDBJ whole genome shotgun (WGS) entry which is preliminary data.</text>
</comment>
<dbReference type="InterPro" id="IPR008949">
    <property type="entry name" value="Isoprenoid_synthase_dom_sf"/>
</dbReference>
<protein>
    <recommendedName>
        <fullName evidence="3">Terpene synthase</fullName>
    </recommendedName>
</protein>
<dbReference type="Proteomes" id="UP001174936">
    <property type="component" value="Unassembled WGS sequence"/>
</dbReference>
<name>A0AA39XUU7_9PEZI</name>
<evidence type="ECO:0000313" key="1">
    <source>
        <dbReference type="EMBL" id="KAK0640663.1"/>
    </source>
</evidence>
<dbReference type="EMBL" id="JAULSV010000006">
    <property type="protein sequence ID" value="KAK0640663.1"/>
    <property type="molecule type" value="Genomic_DNA"/>
</dbReference>
<dbReference type="Gene3D" id="1.10.600.10">
    <property type="entry name" value="Farnesyl Diphosphate Synthase"/>
    <property type="match status" value="1"/>
</dbReference>
<evidence type="ECO:0000313" key="2">
    <source>
        <dbReference type="Proteomes" id="UP001174936"/>
    </source>
</evidence>
<evidence type="ECO:0008006" key="3">
    <source>
        <dbReference type="Google" id="ProtNLM"/>
    </source>
</evidence>
<reference evidence="1" key="1">
    <citation type="submission" date="2023-06" db="EMBL/GenBank/DDBJ databases">
        <title>Genome-scale phylogeny and comparative genomics of the fungal order Sordariales.</title>
        <authorList>
            <consortium name="Lawrence Berkeley National Laboratory"/>
            <person name="Hensen N."/>
            <person name="Bonometti L."/>
            <person name="Westerberg I."/>
            <person name="Brannstrom I.O."/>
            <person name="Guillou S."/>
            <person name="Cros-Aarteil S."/>
            <person name="Calhoun S."/>
            <person name="Haridas S."/>
            <person name="Kuo A."/>
            <person name="Mondo S."/>
            <person name="Pangilinan J."/>
            <person name="Riley R."/>
            <person name="Labutti K."/>
            <person name="Andreopoulos B."/>
            <person name="Lipzen A."/>
            <person name="Chen C."/>
            <person name="Yanf M."/>
            <person name="Daum C."/>
            <person name="Ng V."/>
            <person name="Clum A."/>
            <person name="Steindorff A."/>
            <person name="Ohm R."/>
            <person name="Martin F."/>
            <person name="Silar P."/>
            <person name="Natvig D."/>
            <person name="Lalanne C."/>
            <person name="Gautier V."/>
            <person name="Ament-Velasquez S.L."/>
            <person name="Kruys A."/>
            <person name="Hutchinson M.I."/>
            <person name="Powell A.J."/>
            <person name="Barry K."/>
            <person name="Miller A.N."/>
            <person name="Grigoriev I.V."/>
            <person name="Debuchy R."/>
            <person name="Gladieux P."/>
            <person name="Thoren M.H."/>
            <person name="Johannesson H."/>
        </authorList>
    </citation>
    <scope>NUCLEOTIDE SEQUENCE</scope>
    <source>
        <strain evidence="1">SMH2532-1</strain>
    </source>
</reference>
<sequence>MPHATRSHLRQLGDLPALDTATVEGLSAEQKNAIIAATSQICRKLMSDLGVKWKPQPIDNALRERTITWIKSELEPAVGPVDKRFLLSTDAGLTYTERVYEGGDFETKASMVKYVTVAIYLDDMIDKNAAMAKEAESFLFKALEGGLPSSSLNGIWLEQYRKVSIELARHMSDPFVGNMLLHSCTLYIEGCALEYYIQQDQGKYFLVKDAAAERARDDVERKLAMEKGFDIPLPLDNDRVGGVVADECEGQDDSDYLVPHGWPLWLRERSAVAETFAITSFRAPGGVDIPTCVWVTAIAELRTIILAINDLLSFAKELLADDTTSSITVITKERRLIGMPGTAPDGGWCLRDSFEEVFGKIVVAGARINRLLRPASQAARYGADGRVYSIAELVEMLKKSEDQGGRSVESTELMKALALRMWETHQRGYVAWHFQSPRYRTFELFDWVKDMMRGEPADATWLTSRFE</sequence>
<organism evidence="1 2">
    <name type="scientific">Cercophora newfieldiana</name>
    <dbReference type="NCBI Taxonomy" id="92897"/>
    <lineage>
        <taxon>Eukaryota</taxon>
        <taxon>Fungi</taxon>
        <taxon>Dikarya</taxon>
        <taxon>Ascomycota</taxon>
        <taxon>Pezizomycotina</taxon>
        <taxon>Sordariomycetes</taxon>
        <taxon>Sordariomycetidae</taxon>
        <taxon>Sordariales</taxon>
        <taxon>Lasiosphaeriaceae</taxon>
        <taxon>Cercophora</taxon>
    </lineage>
</organism>